<protein>
    <recommendedName>
        <fullName evidence="7">Putative NAD(P)H nitroreductase</fullName>
        <ecNumber evidence="7">1.-.-.-</ecNumber>
    </recommendedName>
</protein>
<evidence type="ECO:0000256" key="8">
    <source>
        <dbReference type="PIRSR" id="PIRSR000232-1"/>
    </source>
</evidence>
<dbReference type="Gene3D" id="3.40.109.10">
    <property type="entry name" value="NADH Oxidase"/>
    <property type="match status" value="1"/>
</dbReference>
<reference evidence="11 12" key="1">
    <citation type="journal article" date="2014" name="Proc. Natl. Acad. Sci. U.S.A.">
        <title>Functional type 2 photosynthetic reaction centers found in the rare bacterial phylum Gemmatimonadetes.</title>
        <authorList>
            <person name="Zeng Y."/>
            <person name="Feng F."/>
            <person name="Medova H."/>
            <person name="Dean J."/>
            <person name="Koblizek M."/>
        </authorList>
    </citation>
    <scope>NUCLEOTIDE SEQUENCE [LARGE SCALE GENOMIC DNA]</scope>
    <source>
        <strain evidence="11 12">AP64</strain>
    </source>
</reference>
<reference evidence="11 12" key="2">
    <citation type="journal article" date="2016" name="Environ. Microbiol. Rep.">
        <title>Metagenomic evidence for the presence of phototrophic Gemmatimonadetes bacteria in diverse environments.</title>
        <authorList>
            <person name="Zeng Y."/>
            <person name="Baumbach J."/>
            <person name="Barbosa E.G."/>
            <person name="Azevedo V."/>
            <person name="Zhang C."/>
            <person name="Koblizek M."/>
        </authorList>
    </citation>
    <scope>NUCLEOTIDE SEQUENCE [LARGE SCALE GENOMIC DNA]</scope>
    <source>
        <strain evidence="11 12">AP64</strain>
    </source>
</reference>
<dbReference type="EMBL" id="CP011454">
    <property type="protein sequence ID" value="AMW05195.1"/>
    <property type="molecule type" value="Genomic_DNA"/>
</dbReference>
<evidence type="ECO:0000256" key="2">
    <source>
        <dbReference type="ARBA" id="ARBA00022630"/>
    </source>
</evidence>
<evidence type="ECO:0000256" key="4">
    <source>
        <dbReference type="ARBA" id="ARBA00022857"/>
    </source>
</evidence>
<accession>A0A143BKS7</accession>
<dbReference type="InterPro" id="IPR029479">
    <property type="entry name" value="Nitroreductase"/>
</dbReference>
<dbReference type="InterPro" id="IPR026021">
    <property type="entry name" value="YdjA-like"/>
</dbReference>
<dbReference type="KEGG" id="gph:GEMMAAP_10955"/>
<dbReference type="OrthoDB" id="9804207at2"/>
<feature type="binding site" evidence="8">
    <location>
        <position position="39"/>
    </location>
    <ligand>
        <name>FMN</name>
        <dbReference type="ChEBI" id="CHEBI:58210"/>
        <note>ligand shared between dimeric partners</note>
    </ligand>
</feature>
<dbReference type="AlphaFoldDB" id="A0A143BKS7"/>
<keyword evidence="12" id="KW-1185">Reference proteome</keyword>
<keyword evidence="4 7" id="KW-0521">NADP</keyword>
<organism evidence="11 12">
    <name type="scientific">Gemmatimonas phototrophica</name>
    <dbReference type="NCBI Taxonomy" id="1379270"/>
    <lineage>
        <taxon>Bacteria</taxon>
        <taxon>Pseudomonadati</taxon>
        <taxon>Gemmatimonadota</taxon>
        <taxon>Gemmatimonadia</taxon>
        <taxon>Gemmatimonadales</taxon>
        <taxon>Gemmatimonadaceae</taxon>
        <taxon>Gemmatimonas</taxon>
    </lineage>
</organism>
<evidence type="ECO:0000313" key="11">
    <source>
        <dbReference type="EMBL" id="AMW05195.1"/>
    </source>
</evidence>
<evidence type="ECO:0000259" key="10">
    <source>
        <dbReference type="Pfam" id="PF00881"/>
    </source>
</evidence>
<dbReference type="InterPro" id="IPR000415">
    <property type="entry name" value="Nitroreductase-like"/>
</dbReference>
<comment type="cofactor">
    <cofactor evidence="8">
        <name>FMN</name>
        <dbReference type="ChEBI" id="CHEBI:58210"/>
    </cofactor>
    <text evidence="8">Binds 1 FMN per subunit.</text>
</comment>
<sequence>MNLTDAISARRSVRKFTDRPPTREELEQMLSAATLVPNHRLTNPWRFYVLGPEARAGYGLALGNRKAKKATDEAHAESIRKATSDEHRAQPCMLIVAMVLNENLEIREEDYASTMMATQNICLTAVSLGLGTYIRSGAIMDDPAARAAVGVPEGERIIAVLSVGTPLEVPDAKPRRAVAEVTHWVD</sequence>
<dbReference type="PANTHER" id="PTHR43821">
    <property type="entry name" value="NAD(P)H NITROREDUCTASE YDJA-RELATED"/>
    <property type="match status" value="1"/>
</dbReference>
<evidence type="ECO:0000256" key="1">
    <source>
        <dbReference type="ARBA" id="ARBA00007118"/>
    </source>
</evidence>
<evidence type="ECO:0000256" key="6">
    <source>
        <dbReference type="ARBA" id="ARBA00023027"/>
    </source>
</evidence>
<evidence type="ECO:0000256" key="5">
    <source>
        <dbReference type="ARBA" id="ARBA00023002"/>
    </source>
</evidence>
<dbReference type="RefSeq" id="WP_026849720.1">
    <property type="nucleotide sequence ID" value="NZ_CP011454.1"/>
</dbReference>
<dbReference type="EC" id="1.-.-.-" evidence="7"/>
<evidence type="ECO:0000313" key="12">
    <source>
        <dbReference type="Proteomes" id="UP000076404"/>
    </source>
</evidence>
<keyword evidence="6 7" id="KW-0520">NAD</keyword>
<feature type="domain" description="Nitroreductase" evidence="10">
    <location>
        <begin position="7"/>
        <end position="164"/>
    </location>
</feature>
<evidence type="ECO:0000256" key="7">
    <source>
        <dbReference type="PIRNR" id="PIRNR000232"/>
    </source>
</evidence>
<dbReference type="Pfam" id="PF00881">
    <property type="entry name" value="Nitroreductase"/>
    <property type="match status" value="1"/>
</dbReference>
<dbReference type="SUPFAM" id="SSF55469">
    <property type="entry name" value="FMN-dependent nitroreductase-like"/>
    <property type="match status" value="1"/>
</dbReference>
<comment type="similarity">
    <text evidence="1 7">Belongs to the nitroreductase family.</text>
</comment>
<evidence type="ECO:0000256" key="3">
    <source>
        <dbReference type="ARBA" id="ARBA00022643"/>
    </source>
</evidence>
<dbReference type="PIRSF" id="PIRSF000232">
    <property type="entry name" value="YdjA"/>
    <property type="match status" value="1"/>
</dbReference>
<keyword evidence="2 7" id="KW-0285">Flavoprotein</keyword>
<dbReference type="eggNOG" id="COG0778">
    <property type="taxonomic scope" value="Bacteria"/>
</dbReference>
<dbReference type="STRING" id="1379270.GEMMAAP_10955"/>
<dbReference type="Proteomes" id="UP000076404">
    <property type="component" value="Chromosome"/>
</dbReference>
<dbReference type="PANTHER" id="PTHR43821:SF1">
    <property type="entry name" value="NAD(P)H NITROREDUCTASE YDJA-RELATED"/>
    <property type="match status" value="1"/>
</dbReference>
<keyword evidence="3 7" id="KW-0288">FMN</keyword>
<gene>
    <name evidence="11" type="ORF">GEMMAAP_10955</name>
</gene>
<dbReference type="InterPro" id="IPR052530">
    <property type="entry name" value="NAD(P)H_nitroreductase"/>
</dbReference>
<name>A0A143BKS7_9BACT</name>
<evidence type="ECO:0000256" key="9">
    <source>
        <dbReference type="SAM" id="MobiDB-lite"/>
    </source>
</evidence>
<proteinExistence type="inferred from homology"/>
<dbReference type="CDD" id="cd02135">
    <property type="entry name" value="YdjA-like"/>
    <property type="match status" value="1"/>
</dbReference>
<feature type="binding site" description="in other chain" evidence="8">
    <location>
        <begin position="10"/>
        <end position="12"/>
    </location>
    <ligand>
        <name>FMN</name>
        <dbReference type="ChEBI" id="CHEBI:58210"/>
        <note>ligand shared between dimeric partners</note>
    </ligand>
</feature>
<keyword evidence="5 7" id="KW-0560">Oxidoreductase</keyword>
<feature type="region of interest" description="Disordered" evidence="9">
    <location>
        <begin position="1"/>
        <end position="20"/>
    </location>
</feature>
<dbReference type="GO" id="GO:0016491">
    <property type="term" value="F:oxidoreductase activity"/>
    <property type="evidence" value="ECO:0007669"/>
    <property type="project" value="UniProtKB-UniRule"/>
</dbReference>